<organism evidence="3 4">
    <name type="scientific">Didymella rabiei</name>
    <name type="common">Chickpea ascochyta blight fungus</name>
    <name type="synonym">Mycosphaerella rabiei</name>
    <dbReference type="NCBI Taxonomy" id="5454"/>
    <lineage>
        <taxon>Eukaryota</taxon>
        <taxon>Fungi</taxon>
        <taxon>Dikarya</taxon>
        <taxon>Ascomycota</taxon>
        <taxon>Pezizomycotina</taxon>
        <taxon>Dothideomycetes</taxon>
        <taxon>Pleosporomycetidae</taxon>
        <taxon>Pleosporales</taxon>
        <taxon>Pleosporineae</taxon>
        <taxon>Didymellaceae</taxon>
        <taxon>Ascochyta</taxon>
    </lineage>
</organism>
<evidence type="ECO:0000256" key="2">
    <source>
        <dbReference type="SAM" id="MobiDB-lite"/>
    </source>
</evidence>
<protein>
    <submittedName>
        <fullName evidence="3">Uncharacterized protein</fullName>
    </submittedName>
</protein>
<evidence type="ECO:0000256" key="1">
    <source>
        <dbReference type="SAM" id="Coils"/>
    </source>
</evidence>
<name>A0A163K1Q6_DIDRA</name>
<feature type="compositionally biased region" description="Basic and acidic residues" evidence="2">
    <location>
        <begin position="149"/>
        <end position="166"/>
    </location>
</feature>
<reference evidence="3 4" key="1">
    <citation type="journal article" date="2016" name="Sci. Rep.">
        <title>Draft genome sequencing and secretome analysis of fungal phytopathogen Ascochyta rabiei provides insight into the necrotrophic effector repertoire.</title>
        <authorList>
            <person name="Verma S."/>
            <person name="Gazara R.K."/>
            <person name="Nizam S."/>
            <person name="Parween S."/>
            <person name="Chattopadhyay D."/>
            <person name="Verma P.K."/>
        </authorList>
    </citation>
    <scope>NUCLEOTIDE SEQUENCE [LARGE SCALE GENOMIC DNA]</scope>
    <source>
        <strain evidence="3 4">ArDII</strain>
    </source>
</reference>
<dbReference type="AlphaFoldDB" id="A0A163K1Q6"/>
<proteinExistence type="predicted"/>
<comment type="caution">
    <text evidence="3">The sequence shown here is derived from an EMBL/GenBank/DDBJ whole genome shotgun (WGS) entry which is preliminary data.</text>
</comment>
<gene>
    <name evidence="3" type="ORF">ST47_g2132</name>
</gene>
<accession>A0A163K1Q6</accession>
<keyword evidence="4" id="KW-1185">Reference proteome</keyword>
<dbReference type="EMBL" id="JYNV01000099">
    <property type="protein sequence ID" value="KZM26724.1"/>
    <property type="molecule type" value="Genomic_DNA"/>
</dbReference>
<feature type="coiled-coil region" evidence="1">
    <location>
        <begin position="330"/>
        <end position="411"/>
    </location>
</feature>
<dbReference type="Gene3D" id="1.10.287.1490">
    <property type="match status" value="1"/>
</dbReference>
<feature type="compositionally biased region" description="Low complexity" evidence="2">
    <location>
        <begin position="15"/>
        <end position="32"/>
    </location>
</feature>
<feature type="compositionally biased region" description="Basic and acidic residues" evidence="2">
    <location>
        <begin position="239"/>
        <end position="258"/>
    </location>
</feature>
<feature type="coiled-coil region" evidence="1">
    <location>
        <begin position="438"/>
        <end position="465"/>
    </location>
</feature>
<dbReference type="STRING" id="5454.A0A163K1Q6"/>
<feature type="coiled-coil region" evidence="1">
    <location>
        <begin position="588"/>
        <end position="668"/>
    </location>
</feature>
<feature type="compositionally biased region" description="Basic and acidic residues" evidence="2">
    <location>
        <begin position="104"/>
        <end position="123"/>
    </location>
</feature>
<sequence length="893" mass="100892">MHRWRAMARTHSSYTASPARTRSPRRSAAQRSSSEDGSQYEMDLDALGLNSTFESTALEGSHEPPVDRVDSSEVEGPDDFTMNMTYWMTADLPPAHVKSRKEAKKTDSRPATSRERPTGEERSQQAPAALRSSTAASPTVRVDNGTTASRERSTPASERSMENDEKVRSFLSALPDANLDLDLDHLPAGTPLHGPHHSLLQVPRSSPPKARSLQPTVEDVDTPRKPTQQTVIHHPSPTARDDHDRAHDHDHDHRRSAPQDRVVQLQARLDQQELAARTRITELETILAYTRTELETARDDNYKHKDNIAGLQRLLEEQRVNQNAVNDSLESRLKAQHDAHKLELQEREEELQRDHALQLQTQHAEFQRQHKELEASRCAAGKEAETTRQTLENVQAQATQLKQSNDQHVQRMKDMQMTQEKRTEQDFATERSEMQSKLAAVQSHADTLQADLARATAEAKASREDPQALDTHNAATKSTTDHYLSRIAYLETHLQDAKFSLECAQADVAAKAQLFQTNIDLNTSLRTLRSELDTQRGAFDSLRLRRSSHLTSESQLHLELTAKEQLVVQHVAEKEVLEHQLSTAQGRISGLESSLAALRTQLADAHREIGSVRTDVERVSNELDDANDRLADARAEADRRVADIEKKLAKTKDLKLEAESKLRELMSQHDDLVEGHAAMLEKVRDKAEDAVRKTGALLTQERKEKARLKKDVERLQREMEQLRANEHGTDESDNTTQSHLVVGQLDDTNDKEIESLRTIIKNQIAETKTLNSSHASALTSLRTTHEAALTALRSEVSTLQQRLDIQARDHEAINAAMDEQLSHLLSKLMKERARTVVGKRDDQWEEVQKSAASEKELLGKMLLRQWGREECGIAEEKRGQKQLFEYKYAAKER</sequence>
<evidence type="ECO:0000313" key="4">
    <source>
        <dbReference type="Proteomes" id="UP000076837"/>
    </source>
</evidence>
<feature type="region of interest" description="Disordered" evidence="2">
    <location>
        <begin position="185"/>
        <end position="261"/>
    </location>
</feature>
<feature type="coiled-coil region" evidence="1">
    <location>
        <begin position="698"/>
        <end position="732"/>
    </location>
</feature>
<feature type="region of interest" description="Disordered" evidence="2">
    <location>
        <begin position="93"/>
        <end position="166"/>
    </location>
</feature>
<keyword evidence="1" id="KW-0175">Coiled coil</keyword>
<dbReference type="Proteomes" id="UP000076837">
    <property type="component" value="Unassembled WGS sequence"/>
</dbReference>
<evidence type="ECO:0000313" key="3">
    <source>
        <dbReference type="EMBL" id="KZM26724.1"/>
    </source>
</evidence>
<feature type="region of interest" description="Disordered" evidence="2">
    <location>
        <begin position="1"/>
        <end position="77"/>
    </location>
</feature>
<feature type="compositionally biased region" description="Basic and acidic residues" evidence="2">
    <location>
        <begin position="60"/>
        <end position="71"/>
    </location>
</feature>